<feature type="domain" description="Cytosol aminopeptidase" evidence="10">
    <location>
        <begin position="193"/>
        <end position="515"/>
    </location>
</feature>
<evidence type="ECO:0000256" key="6">
    <source>
        <dbReference type="ARBA" id="ARBA00049972"/>
    </source>
</evidence>
<dbReference type="SUPFAM" id="SSF53187">
    <property type="entry name" value="Zn-dependent exopeptidases"/>
    <property type="match status" value="1"/>
</dbReference>
<feature type="region of interest" description="Disordered" evidence="9">
    <location>
        <begin position="19"/>
        <end position="38"/>
    </location>
</feature>
<dbReference type="GO" id="GO:0005737">
    <property type="term" value="C:cytoplasm"/>
    <property type="evidence" value="ECO:0007669"/>
    <property type="project" value="InterPro"/>
</dbReference>
<dbReference type="GO" id="GO:0030145">
    <property type="term" value="F:manganese ion binding"/>
    <property type="evidence" value="ECO:0007669"/>
    <property type="project" value="InterPro"/>
</dbReference>
<evidence type="ECO:0000313" key="12">
    <source>
        <dbReference type="Proteomes" id="UP000321234"/>
    </source>
</evidence>
<dbReference type="PRINTS" id="PR00481">
    <property type="entry name" value="LAMNOPPTDASE"/>
</dbReference>
<keyword evidence="2 11" id="KW-0031">Aminopeptidase</keyword>
<proteinExistence type="inferred from homology"/>
<dbReference type="PANTHER" id="PTHR11963:SF20">
    <property type="entry name" value="PEPTIDASE B"/>
    <property type="match status" value="1"/>
</dbReference>
<comment type="caution">
    <text evidence="11">The sequence shown here is derived from an EMBL/GenBank/DDBJ whole genome shotgun (WGS) entry which is preliminary data.</text>
</comment>
<evidence type="ECO:0000256" key="1">
    <source>
        <dbReference type="ARBA" id="ARBA00009528"/>
    </source>
</evidence>
<evidence type="ECO:0000256" key="8">
    <source>
        <dbReference type="ARBA" id="ARBA00050061"/>
    </source>
</evidence>
<protein>
    <recommendedName>
        <fullName evidence="7">Probable cytosol aminopeptidase</fullName>
    </recommendedName>
    <alternativeName>
        <fullName evidence="8">Leucine aminopeptidase</fullName>
    </alternativeName>
    <alternativeName>
        <fullName evidence="5">Leucyl aminopeptidase</fullName>
    </alternativeName>
</protein>
<evidence type="ECO:0000313" key="11">
    <source>
        <dbReference type="EMBL" id="TXR55376.1"/>
    </source>
</evidence>
<accession>A0A5C8ZEN0</accession>
<dbReference type="PANTHER" id="PTHR11963">
    <property type="entry name" value="LEUCINE AMINOPEPTIDASE-RELATED"/>
    <property type="match status" value="1"/>
</dbReference>
<dbReference type="EMBL" id="VKAC01000009">
    <property type="protein sequence ID" value="TXR55376.1"/>
    <property type="molecule type" value="Genomic_DNA"/>
</dbReference>
<dbReference type="GO" id="GO:0006508">
    <property type="term" value="P:proteolysis"/>
    <property type="evidence" value="ECO:0007669"/>
    <property type="project" value="UniProtKB-KW"/>
</dbReference>
<dbReference type="OrthoDB" id="9809354at2"/>
<evidence type="ECO:0000256" key="9">
    <source>
        <dbReference type="SAM" id="MobiDB-lite"/>
    </source>
</evidence>
<dbReference type="InterPro" id="IPR011356">
    <property type="entry name" value="Leucine_aapep/pepB"/>
</dbReference>
<sequence length="523" mass="53147">MSGLSGCSLLVVPVGRAARGEGTPEHAPGDDDGGASDRVALGAGSAWAATAAGLDLVEVCRLARWRAAAGTSLPVHGARLTGDPRDGDGAPVRLVLLGTGSGSARDLRRAGAALARTARGLDRVATSAAADLDDDGLRALAEGLLLGSWSPPRTGLQDGPEPAVRTAVLLGAPSGHERALAAASTAAAATWRVRDLAATPSSTKTPVWVAGQARALAARADVAPGSGTLEVSVLDEEDLAQRRAGGLLAVGAASQHPPCLVRVDWTPASSSPPPSEAGERGRVVLVGKGITYDTGGLALKPRESMVAMKTDMAGAAVVLATVVAAAEAGLPRPVTALLPLAENGLGAASYRPGDVIRVLDGTTVEVDNPDAEGRLVLADALALADAELDPELLLDVATLTGAATLGLGRQHAALFTDDDALAAALAAAGEATGERVWRMPLVDDYRPTLDSEVADLRHVPSSPAPGAGSVTAALFLREFVGQRRWAHLDIAGVGRSEKEQHEVPRGATGWGARVLLRLLEDLA</sequence>
<dbReference type="AlphaFoldDB" id="A0A5C8ZEN0"/>
<evidence type="ECO:0000259" key="10">
    <source>
        <dbReference type="Pfam" id="PF00883"/>
    </source>
</evidence>
<dbReference type="InterPro" id="IPR000819">
    <property type="entry name" value="Peptidase_M17_C"/>
</dbReference>
<dbReference type="Proteomes" id="UP000321234">
    <property type="component" value="Unassembled WGS sequence"/>
</dbReference>
<dbReference type="Gene3D" id="3.40.220.10">
    <property type="entry name" value="Leucine Aminopeptidase, subunit E, domain 1"/>
    <property type="match status" value="1"/>
</dbReference>
<evidence type="ECO:0000256" key="2">
    <source>
        <dbReference type="ARBA" id="ARBA00022438"/>
    </source>
</evidence>
<dbReference type="InterPro" id="IPR043472">
    <property type="entry name" value="Macro_dom-like"/>
</dbReference>
<keyword evidence="12" id="KW-1185">Reference proteome</keyword>
<evidence type="ECO:0000256" key="7">
    <source>
        <dbReference type="ARBA" id="ARBA00050021"/>
    </source>
</evidence>
<comment type="function">
    <text evidence="6">Presumably involved in the processing and regular turnover of intracellular proteins. Catalyzes the removal of unsubstituted N-terminal amino acids from various peptides.</text>
</comment>
<organism evidence="11 12">
    <name type="scientific">Quadrisphaera setariae</name>
    <dbReference type="NCBI Taxonomy" id="2593304"/>
    <lineage>
        <taxon>Bacteria</taxon>
        <taxon>Bacillati</taxon>
        <taxon>Actinomycetota</taxon>
        <taxon>Actinomycetes</taxon>
        <taxon>Kineosporiales</taxon>
        <taxon>Kineosporiaceae</taxon>
        <taxon>Quadrisphaera</taxon>
    </lineage>
</organism>
<evidence type="ECO:0000256" key="3">
    <source>
        <dbReference type="ARBA" id="ARBA00022670"/>
    </source>
</evidence>
<feature type="compositionally biased region" description="Basic and acidic residues" evidence="9">
    <location>
        <begin position="19"/>
        <end position="29"/>
    </location>
</feature>
<name>A0A5C8ZEN0_9ACTN</name>
<keyword evidence="3" id="KW-0645">Protease</keyword>
<keyword evidence="4" id="KW-0378">Hydrolase</keyword>
<dbReference type="SUPFAM" id="SSF52949">
    <property type="entry name" value="Macro domain-like"/>
    <property type="match status" value="1"/>
</dbReference>
<comment type="similarity">
    <text evidence="1">Belongs to the peptidase M17 family.</text>
</comment>
<dbReference type="Gene3D" id="3.40.630.10">
    <property type="entry name" value="Zn peptidases"/>
    <property type="match status" value="1"/>
</dbReference>
<gene>
    <name evidence="11" type="ORF">FMM08_15175</name>
</gene>
<reference evidence="11 12" key="1">
    <citation type="submission" date="2019-07" db="EMBL/GenBank/DDBJ databases">
        <title>Quadrisphaera sp. strain DD2A genome sequencing and assembly.</title>
        <authorList>
            <person name="Kim I."/>
        </authorList>
    </citation>
    <scope>NUCLEOTIDE SEQUENCE [LARGE SCALE GENOMIC DNA]</scope>
    <source>
        <strain evidence="11 12">DD2A</strain>
    </source>
</reference>
<evidence type="ECO:0000256" key="4">
    <source>
        <dbReference type="ARBA" id="ARBA00022801"/>
    </source>
</evidence>
<evidence type="ECO:0000256" key="5">
    <source>
        <dbReference type="ARBA" id="ARBA00033172"/>
    </source>
</evidence>
<dbReference type="GO" id="GO:0070006">
    <property type="term" value="F:metalloaminopeptidase activity"/>
    <property type="evidence" value="ECO:0007669"/>
    <property type="project" value="InterPro"/>
</dbReference>
<dbReference type="Pfam" id="PF00883">
    <property type="entry name" value="Peptidase_M17"/>
    <property type="match status" value="1"/>
</dbReference>